<evidence type="ECO:0000313" key="5">
    <source>
        <dbReference type="EMBL" id="BAK37977.1"/>
    </source>
</evidence>
<dbReference type="InterPro" id="IPR016181">
    <property type="entry name" value="Acyl_CoA_acyltransferase"/>
</dbReference>
<dbReference type="EMBL" id="AP012204">
    <property type="protein sequence ID" value="BAK37977.1"/>
    <property type="molecule type" value="Genomic_DNA"/>
</dbReference>
<keyword evidence="2" id="KW-0012">Acyltransferase</keyword>
<reference evidence="5 6" key="1">
    <citation type="submission" date="2011-05" db="EMBL/GenBank/DDBJ databases">
        <title>Whole genome sequence of Microlunatus phosphovorus NM-1.</title>
        <authorList>
            <person name="Hosoyama A."/>
            <person name="Sasaki K."/>
            <person name="Harada T."/>
            <person name="Igarashi R."/>
            <person name="Kawakoshi A."/>
            <person name="Sasagawa M."/>
            <person name="Fukada J."/>
            <person name="Nakamura S."/>
            <person name="Katano Y."/>
            <person name="Hanada S."/>
            <person name="Kamagata Y."/>
            <person name="Nakamura N."/>
            <person name="Yamazaki S."/>
            <person name="Fujita N."/>
        </authorList>
    </citation>
    <scope>NUCLEOTIDE SEQUENCE [LARGE SCALE GENOMIC DNA]</scope>
    <source>
        <strain evidence="6">ATCC 700054 / DSM 10555 / JCM 9379 / NBRC 101784 / NCIMB 13414 / VKM Ac-1990 / NM-1</strain>
    </source>
</reference>
<evidence type="ECO:0000313" key="6">
    <source>
        <dbReference type="Proteomes" id="UP000007947"/>
    </source>
</evidence>
<dbReference type="eggNOG" id="COG1670">
    <property type="taxonomic scope" value="Bacteria"/>
</dbReference>
<dbReference type="PANTHER" id="PTHR43792:SF8">
    <property type="entry name" value="[RIBOSOMAL PROTEIN US5]-ALANINE N-ACETYLTRANSFERASE"/>
    <property type="match status" value="1"/>
</dbReference>
<dbReference type="PROSITE" id="PS51186">
    <property type="entry name" value="GNAT"/>
    <property type="match status" value="1"/>
</dbReference>
<dbReference type="GO" id="GO:0008999">
    <property type="term" value="F:protein-N-terminal-alanine acetyltransferase activity"/>
    <property type="evidence" value="ECO:0007669"/>
    <property type="project" value="TreeGrafter"/>
</dbReference>
<dbReference type="SUPFAM" id="SSF55729">
    <property type="entry name" value="Acyl-CoA N-acyltransferases (Nat)"/>
    <property type="match status" value="1"/>
</dbReference>
<dbReference type="Proteomes" id="UP000007947">
    <property type="component" value="Chromosome"/>
</dbReference>
<dbReference type="PANTHER" id="PTHR43792">
    <property type="entry name" value="GNAT FAMILY, PUTATIVE (AFU_ORTHOLOGUE AFUA_3G00765)-RELATED-RELATED"/>
    <property type="match status" value="1"/>
</dbReference>
<dbReference type="Pfam" id="PF13302">
    <property type="entry name" value="Acetyltransf_3"/>
    <property type="match status" value="1"/>
</dbReference>
<evidence type="ECO:0000256" key="3">
    <source>
        <dbReference type="ARBA" id="ARBA00038502"/>
    </source>
</evidence>
<comment type="similarity">
    <text evidence="3">Belongs to the acetyltransferase family. RimJ subfamily.</text>
</comment>
<proteinExistence type="inferred from homology"/>
<name>F5XG43_MICPN</name>
<dbReference type="GO" id="GO:0005737">
    <property type="term" value="C:cytoplasm"/>
    <property type="evidence" value="ECO:0007669"/>
    <property type="project" value="TreeGrafter"/>
</dbReference>
<dbReference type="Gene3D" id="3.40.630.30">
    <property type="match status" value="1"/>
</dbReference>
<accession>F5XG43</accession>
<dbReference type="InterPro" id="IPR000182">
    <property type="entry name" value="GNAT_dom"/>
</dbReference>
<evidence type="ECO:0000256" key="2">
    <source>
        <dbReference type="ARBA" id="ARBA00023315"/>
    </source>
</evidence>
<dbReference type="STRING" id="1032480.MLP_49630"/>
<dbReference type="HOGENOM" id="CLU_013985_40_0_11"/>
<dbReference type="AlphaFoldDB" id="F5XG43"/>
<evidence type="ECO:0000259" key="4">
    <source>
        <dbReference type="PROSITE" id="PS51186"/>
    </source>
</evidence>
<dbReference type="RefSeq" id="WP_013865795.1">
    <property type="nucleotide sequence ID" value="NC_015635.1"/>
</dbReference>
<organism evidence="5 6">
    <name type="scientific">Microlunatus phosphovorus (strain ATCC 700054 / DSM 10555 / JCM 9379 / NBRC 101784 / NCIMB 13414 / VKM Ac-1990 / NM-1)</name>
    <dbReference type="NCBI Taxonomy" id="1032480"/>
    <lineage>
        <taxon>Bacteria</taxon>
        <taxon>Bacillati</taxon>
        <taxon>Actinomycetota</taxon>
        <taxon>Actinomycetes</taxon>
        <taxon>Propionibacteriales</taxon>
        <taxon>Propionibacteriaceae</taxon>
        <taxon>Microlunatus</taxon>
    </lineage>
</organism>
<keyword evidence="6" id="KW-1185">Reference proteome</keyword>
<dbReference type="KEGG" id="mph:MLP_49630"/>
<dbReference type="OrthoDB" id="5242221at2"/>
<evidence type="ECO:0000256" key="1">
    <source>
        <dbReference type="ARBA" id="ARBA00022679"/>
    </source>
</evidence>
<gene>
    <name evidence="5" type="ordered locus">MLP_49630</name>
</gene>
<feature type="domain" description="N-acetyltransferase" evidence="4">
    <location>
        <begin position="14"/>
        <end position="171"/>
    </location>
</feature>
<sequence>MSVTVRLVSAHDVVELTALVATNLDFLAPWDPQRAPDFATETAQRRLIADAIARHDRGEMVPLVILVEERIVGRITVNDIIRGSFHSAHLGYWVSESHNGQGVATAAVAATMDLAFGEYGLHRLQAATLLHNHGSQRVLERNGFSLIGRAPRYLRIAGEWQDHLLFQRLAD</sequence>
<protein>
    <submittedName>
        <fullName evidence="5">Putative acetyltransferase</fullName>
    </submittedName>
</protein>
<keyword evidence="1 5" id="KW-0808">Transferase</keyword>
<dbReference type="InterPro" id="IPR051531">
    <property type="entry name" value="N-acetyltransferase"/>
</dbReference>